<feature type="transmembrane region" description="Helical" evidence="2">
    <location>
        <begin position="243"/>
        <end position="267"/>
    </location>
</feature>
<accession>A0A2U3EJL4</accession>
<evidence type="ECO:0000313" key="4">
    <source>
        <dbReference type="Proteomes" id="UP000245956"/>
    </source>
</evidence>
<sequence length="570" mass="60411">MPGSPTGTTTPSRRERTGRGCRQSLMHSTAAGSRQGDINARAQRHAARVHEYNQLLNPAPSSCAEAHPRLKHTSQPSPTVDPDKDPSSQAPLPKTPRRPGQPPGHKQEEGVFVDCRQALSPAMARVILFILSGALAVLLTIIGIGLQIAISVRLDHKPTPKNAAAVAATFEFVVLIVLGWLAASRLFWPNKTLSGRRLIIALASQVASCTLGAAASAASLACLSNSAAEDAADAGLAAWESSILAGSAVILALAIVSQLAFLVMHFVSSRGVASGSSSETDGESHRSPNTRVKGIRYSQTSPISSKQAPDEVYVERKGSSPSTATKSTIGTIRSTVSQAIRPSSSTKRLLSLREKSRLASPESAPRRRSGDNSFDSWDTSSVDTHNRQVVLEMSSPTIKAPGGLETIPASPTAAYMLDPQESPLEPPPTLRRSRSYSASTLSQMEEARNSSSSELHIHPLFRSDSPTPPPVAMPGTSVVASPQAGQVITRRESRQSLKRMRSSSLQTGRSPLSRQTSLENAKLGRQSALPEEEEAANSARKMTPPVPDWLLNPGMQASLAATGSGGEAER</sequence>
<feature type="compositionally biased region" description="Polar residues" evidence="1">
    <location>
        <begin position="371"/>
        <end position="381"/>
    </location>
</feature>
<feature type="transmembrane region" description="Helical" evidence="2">
    <location>
        <begin position="126"/>
        <end position="150"/>
    </location>
</feature>
<feature type="compositionally biased region" description="Polar residues" evidence="1">
    <location>
        <begin position="319"/>
        <end position="340"/>
    </location>
</feature>
<protein>
    <recommendedName>
        <fullName evidence="5">UV excision repair protein (RadW)</fullName>
    </recommendedName>
</protein>
<feature type="transmembrane region" description="Helical" evidence="2">
    <location>
        <begin position="162"/>
        <end position="187"/>
    </location>
</feature>
<evidence type="ECO:0000256" key="2">
    <source>
        <dbReference type="SAM" id="Phobius"/>
    </source>
</evidence>
<evidence type="ECO:0008006" key="5">
    <source>
        <dbReference type="Google" id="ProtNLM"/>
    </source>
</evidence>
<dbReference type="EMBL" id="LCWV01000003">
    <property type="protein sequence ID" value="PWI74681.1"/>
    <property type="molecule type" value="Genomic_DNA"/>
</dbReference>
<feature type="compositionally biased region" description="Polar residues" evidence="1">
    <location>
        <begin position="502"/>
        <end position="519"/>
    </location>
</feature>
<keyword evidence="2" id="KW-1133">Transmembrane helix</keyword>
<feature type="transmembrane region" description="Helical" evidence="2">
    <location>
        <begin position="199"/>
        <end position="223"/>
    </location>
</feature>
<evidence type="ECO:0000256" key="1">
    <source>
        <dbReference type="SAM" id="MobiDB-lite"/>
    </source>
</evidence>
<name>A0A2U3EJL4_PURLI</name>
<organism evidence="3 4">
    <name type="scientific">Purpureocillium lilacinum</name>
    <name type="common">Paecilomyces lilacinus</name>
    <dbReference type="NCBI Taxonomy" id="33203"/>
    <lineage>
        <taxon>Eukaryota</taxon>
        <taxon>Fungi</taxon>
        <taxon>Dikarya</taxon>
        <taxon>Ascomycota</taxon>
        <taxon>Pezizomycotina</taxon>
        <taxon>Sordariomycetes</taxon>
        <taxon>Hypocreomycetidae</taxon>
        <taxon>Hypocreales</taxon>
        <taxon>Ophiocordycipitaceae</taxon>
        <taxon>Purpureocillium</taxon>
    </lineage>
</organism>
<keyword evidence="2" id="KW-0472">Membrane</keyword>
<feature type="compositionally biased region" description="Polar residues" evidence="1">
    <location>
        <begin position="297"/>
        <end position="307"/>
    </location>
</feature>
<dbReference type="Proteomes" id="UP000245956">
    <property type="component" value="Unassembled WGS sequence"/>
</dbReference>
<evidence type="ECO:0000313" key="3">
    <source>
        <dbReference type="EMBL" id="PWI74681.1"/>
    </source>
</evidence>
<feature type="region of interest" description="Disordered" evidence="1">
    <location>
        <begin position="273"/>
        <end position="381"/>
    </location>
</feature>
<proteinExistence type="predicted"/>
<dbReference type="AlphaFoldDB" id="A0A2U3EJL4"/>
<keyword evidence="2" id="KW-0812">Transmembrane</keyword>
<feature type="region of interest" description="Disordered" evidence="1">
    <location>
        <begin position="1"/>
        <end position="108"/>
    </location>
</feature>
<feature type="region of interest" description="Disordered" evidence="1">
    <location>
        <begin position="461"/>
        <end position="570"/>
    </location>
</feature>
<feature type="compositionally biased region" description="Low complexity" evidence="1">
    <location>
        <begin position="1"/>
        <end position="11"/>
    </location>
</feature>
<comment type="caution">
    <text evidence="3">The sequence shown here is derived from an EMBL/GenBank/DDBJ whole genome shotgun (WGS) entry which is preliminary data.</text>
</comment>
<gene>
    <name evidence="3" type="ORF">PCL_07995</name>
</gene>
<reference evidence="3 4" key="1">
    <citation type="journal article" date="2016" name="Front. Microbiol.">
        <title>Genome and transcriptome sequences reveal the specific parasitism of the nematophagous Purpureocillium lilacinum 36-1.</title>
        <authorList>
            <person name="Xie J."/>
            <person name="Li S."/>
            <person name="Mo C."/>
            <person name="Xiao X."/>
            <person name="Peng D."/>
            <person name="Wang G."/>
            <person name="Xiao Y."/>
        </authorList>
    </citation>
    <scope>NUCLEOTIDE SEQUENCE [LARGE SCALE GENOMIC DNA]</scope>
    <source>
        <strain evidence="3 4">36-1</strain>
    </source>
</reference>